<keyword evidence="4" id="KW-1003">Cell membrane</keyword>
<dbReference type="NCBIfam" id="TIGR01352">
    <property type="entry name" value="tonB_Cterm"/>
    <property type="match status" value="1"/>
</dbReference>
<dbReference type="GO" id="GO:0030288">
    <property type="term" value="C:outer membrane-bounded periplasmic space"/>
    <property type="evidence" value="ECO:0007669"/>
    <property type="project" value="InterPro"/>
</dbReference>
<dbReference type="GO" id="GO:0015031">
    <property type="term" value="P:protein transport"/>
    <property type="evidence" value="ECO:0007669"/>
    <property type="project" value="UniProtKB-KW"/>
</dbReference>
<evidence type="ECO:0000256" key="4">
    <source>
        <dbReference type="ARBA" id="ARBA00022475"/>
    </source>
</evidence>
<dbReference type="InterPro" id="IPR037682">
    <property type="entry name" value="TonB_C"/>
</dbReference>
<dbReference type="AlphaFoldDB" id="A0A0G0T3W9"/>
<accession>A0A0G0T3W9</accession>
<keyword evidence="5" id="KW-0997">Cell inner membrane</keyword>
<evidence type="ECO:0000256" key="5">
    <source>
        <dbReference type="ARBA" id="ARBA00022519"/>
    </source>
</evidence>
<gene>
    <name evidence="12" type="ORF">UT63_C0040G0005</name>
</gene>
<dbReference type="Gene3D" id="3.30.1150.10">
    <property type="match status" value="1"/>
</dbReference>
<comment type="caution">
    <text evidence="12">The sequence shown here is derived from an EMBL/GenBank/DDBJ whole genome shotgun (WGS) entry which is preliminary data.</text>
</comment>
<protein>
    <submittedName>
        <fullName evidence="12">Outer membrane transport energization protein TonB</fullName>
    </submittedName>
</protein>
<dbReference type="InterPro" id="IPR051045">
    <property type="entry name" value="TonB-dependent_transducer"/>
</dbReference>
<evidence type="ECO:0000256" key="2">
    <source>
        <dbReference type="ARBA" id="ARBA00006555"/>
    </source>
</evidence>
<dbReference type="GO" id="GO:0055085">
    <property type="term" value="P:transmembrane transport"/>
    <property type="evidence" value="ECO:0007669"/>
    <property type="project" value="InterPro"/>
</dbReference>
<dbReference type="GO" id="GO:0015891">
    <property type="term" value="P:siderophore transport"/>
    <property type="evidence" value="ECO:0007669"/>
    <property type="project" value="InterPro"/>
</dbReference>
<evidence type="ECO:0000259" key="11">
    <source>
        <dbReference type="PROSITE" id="PS52015"/>
    </source>
</evidence>
<evidence type="ECO:0000313" key="12">
    <source>
        <dbReference type="EMBL" id="KKR32532.1"/>
    </source>
</evidence>
<dbReference type="PRINTS" id="PR01374">
    <property type="entry name" value="TONBPROTEIN"/>
</dbReference>
<dbReference type="PROSITE" id="PS52015">
    <property type="entry name" value="TONB_CTD"/>
    <property type="match status" value="1"/>
</dbReference>
<dbReference type="Proteomes" id="UP000034539">
    <property type="component" value="Unassembled WGS sequence"/>
</dbReference>
<proteinExistence type="inferred from homology"/>
<evidence type="ECO:0000256" key="9">
    <source>
        <dbReference type="ARBA" id="ARBA00023136"/>
    </source>
</evidence>
<dbReference type="EMBL" id="LBXN01000040">
    <property type="protein sequence ID" value="KKR32532.1"/>
    <property type="molecule type" value="Genomic_DNA"/>
</dbReference>
<evidence type="ECO:0000313" key="13">
    <source>
        <dbReference type="Proteomes" id="UP000034539"/>
    </source>
</evidence>
<dbReference type="PANTHER" id="PTHR33446:SF14">
    <property type="entry name" value="PROTEIN TONB"/>
    <property type="match status" value="1"/>
</dbReference>
<keyword evidence="9 10" id="KW-0472">Membrane</keyword>
<feature type="transmembrane region" description="Helical" evidence="10">
    <location>
        <begin position="21"/>
        <end position="42"/>
    </location>
</feature>
<evidence type="ECO:0000256" key="7">
    <source>
        <dbReference type="ARBA" id="ARBA00022927"/>
    </source>
</evidence>
<dbReference type="SUPFAM" id="SSF74653">
    <property type="entry name" value="TolA/TonB C-terminal domain"/>
    <property type="match status" value="1"/>
</dbReference>
<sequence length="242" mass="25023">MFDALIESGHSRAGEKKWYMAPISLLIHGVIIGTIILVPILFPGVVSEKINVRLFAPPPPPPPPPPPAAAAAPKPVVARPDAPPKMVDTSQIAPVAPTTAGKGSGEGGIGVIGGVIGGTAGGGSSFLNNVAPSAAPEADRQPPVMVTANMTPPKLIQQVNPEYPTLAKKAGVEGTVLLRLVIGTDGRVQKAEVLTVLPPKSKGIGLEDEAIKAVMQWKFSPALSAGKPVKVYYNVPVKFVLR</sequence>
<reference evidence="12 13" key="1">
    <citation type="journal article" date="2015" name="Nature">
        <title>rRNA introns, odd ribosomes, and small enigmatic genomes across a large radiation of phyla.</title>
        <authorList>
            <person name="Brown C.T."/>
            <person name="Hug L.A."/>
            <person name="Thomas B.C."/>
            <person name="Sharon I."/>
            <person name="Castelle C.J."/>
            <person name="Singh A."/>
            <person name="Wilkins M.J."/>
            <person name="Williams K.H."/>
            <person name="Banfield J.F."/>
        </authorList>
    </citation>
    <scope>NUCLEOTIDE SEQUENCE [LARGE SCALE GENOMIC DNA]</scope>
</reference>
<dbReference type="InterPro" id="IPR006260">
    <property type="entry name" value="TonB/TolA_C"/>
</dbReference>
<feature type="domain" description="TonB C-terminal" evidence="11">
    <location>
        <begin position="148"/>
        <end position="242"/>
    </location>
</feature>
<evidence type="ECO:0000256" key="3">
    <source>
        <dbReference type="ARBA" id="ARBA00022448"/>
    </source>
</evidence>
<dbReference type="GO" id="GO:0031992">
    <property type="term" value="F:energy transducer activity"/>
    <property type="evidence" value="ECO:0007669"/>
    <property type="project" value="InterPro"/>
</dbReference>
<dbReference type="GO" id="GO:0005886">
    <property type="term" value="C:plasma membrane"/>
    <property type="evidence" value="ECO:0007669"/>
    <property type="project" value="UniProtKB-SubCell"/>
</dbReference>
<name>A0A0G0T3W9_9BACT</name>
<dbReference type="PANTHER" id="PTHR33446">
    <property type="entry name" value="PROTEIN TONB-RELATED"/>
    <property type="match status" value="1"/>
</dbReference>
<dbReference type="Pfam" id="PF03544">
    <property type="entry name" value="TonB_C"/>
    <property type="match status" value="1"/>
</dbReference>
<keyword evidence="8 10" id="KW-1133">Transmembrane helix</keyword>
<keyword evidence="6 10" id="KW-0812">Transmembrane</keyword>
<evidence type="ECO:0000256" key="1">
    <source>
        <dbReference type="ARBA" id="ARBA00004383"/>
    </source>
</evidence>
<comment type="subcellular location">
    <subcellularLocation>
        <location evidence="1">Cell inner membrane</location>
        <topology evidence="1">Single-pass membrane protein</topology>
        <orientation evidence="1">Periplasmic side</orientation>
    </subcellularLocation>
</comment>
<keyword evidence="3" id="KW-0813">Transport</keyword>
<dbReference type="InterPro" id="IPR003538">
    <property type="entry name" value="TonB"/>
</dbReference>
<organism evidence="12 13">
    <name type="scientific">Candidatus Gottesmanbacteria bacterium GW2011_GWC2_39_8</name>
    <dbReference type="NCBI Taxonomy" id="1618450"/>
    <lineage>
        <taxon>Bacteria</taxon>
        <taxon>Candidatus Gottesmaniibacteriota</taxon>
    </lineage>
</organism>
<evidence type="ECO:0000256" key="8">
    <source>
        <dbReference type="ARBA" id="ARBA00022989"/>
    </source>
</evidence>
<evidence type="ECO:0000256" key="6">
    <source>
        <dbReference type="ARBA" id="ARBA00022692"/>
    </source>
</evidence>
<comment type="similarity">
    <text evidence="2">Belongs to the TonB family.</text>
</comment>
<keyword evidence="7" id="KW-0653">Protein transport</keyword>
<evidence type="ECO:0000256" key="10">
    <source>
        <dbReference type="SAM" id="Phobius"/>
    </source>
</evidence>